<evidence type="ECO:0000313" key="1">
    <source>
        <dbReference type="EMBL" id="AKF07594.1"/>
    </source>
</evidence>
<dbReference type="EMBL" id="CP011125">
    <property type="protein sequence ID" value="AKF07594.1"/>
    <property type="molecule type" value="Genomic_DNA"/>
</dbReference>
<dbReference type="PANTHER" id="PTHR34387">
    <property type="entry name" value="SLR1258 PROTEIN"/>
    <property type="match status" value="1"/>
</dbReference>
<dbReference type="Proteomes" id="UP000034883">
    <property type="component" value="Chromosome"/>
</dbReference>
<dbReference type="InterPro" id="IPR052022">
    <property type="entry name" value="26kDa_periplasmic_antigen"/>
</dbReference>
<dbReference type="Pfam" id="PF04402">
    <property type="entry name" value="SIMPL"/>
    <property type="match status" value="1"/>
</dbReference>
<accession>A0A0F6SFV3</accession>
<evidence type="ECO:0000313" key="2">
    <source>
        <dbReference type="Proteomes" id="UP000034883"/>
    </source>
</evidence>
<dbReference type="PANTHER" id="PTHR34387:SF2">
    <property type="entry name" value="SLR1258 PROTEIN"/>
    <property type="match status" value="1"/>
</dbReference>
<proteinExistence type="predicted"/>
<gene>
    <name evidence="1" type="ORF">DB32_004743</name>
</gene>
<protein>
    <recommendedName>
        <fullName evidence="3">SIMPL domain-containing protein</fullName>
    </recommendedName>
</protein>
<dbReference type="Gene3D" id="3.30.70.2970">
    <property type="entry name" value="Protein of unknown function (DUF541), domain 2"/>
    <property type="match status" value="1"/>
</dbReference>
<dbReference type="AlphaFoldDB" id="A0A0F6SFV3"/>
<dbReference type="GO" id="GO:0006974">
    <property type="term" value="P:DNA damage response"/>
    <property type="evidence" value="ECO:0007669"/>
    <property type="project" value="TreeGrafter"/>
</dbReference>
<reference evidence="1 2" key="1">
    <citation type="submission" date="2015-03" db="EMBL/GenBank/DDBJ databases">
        <title>Genome assembly of Sandaracinus amylolyticus DSM 53668.</title>
        <authorList>
            <person name="Sharma G."/>
            <person name="Subramanian S."/>
        </authorList>
    </citation>
    <scope>NUCLEOTIDE SEQUENCE [LARGE SCALE GENOMIC DNA]</scope>
    <source>
        <strain evidence="1 2">DSM 53668</strain>
    </source>
</reference>
<organism evidence="1 2">
    <name type="scientific">Sandaracinus amylolyticus</name>
    <dbReference type="NCBI Taxonomy" id="927083"/>
    <lineage>
        <taxon>Bacteria</taxon>
        <taxon>Pseudomonadati</taxon>
        <taxon>Myxococcota</taxon>
        <taxon>Polyangia</taxon>
        <taxon>Polyangiales</taxon>
        <taxon>Sandaracinaceae</taxon>
        <taxon>Sandaracinus</taxon>
    </lineage>
</organism>
<evidence type="ECO:0008006" key="3">
    <source>
        <dbReference type="Google" id="ProtNLM"/>
    </source>
</evidence>
<dbReference type="KEGG" id="samy:DB32_004743"/>
<dbReference type="InterPro" id="IPR007497">
    <property type="entry name" value="SIMPL/DUF541"/>
</dbReference>
<dbReference type="STRING" id="927083.DB32_004743"/>
<sequence>MLGLRHWVDARYRREGIVVSGSATQRITSDRAIWSASVHARGATVAEAYAVLERDVPRVRQFLLDNHVAEADVHVDAVATEELYAYDDDGNVRTEQIVGYALTQSVRVTSSDVELVGRVARDVTQLIQSGALVVSGAPEYIHSDLGEIKIRLVGEATADARARAEQVAQHSGATLGPLMSANVGVVQVNAANETSVSWEGVYDRSSVEKDVMVVVRTVFELR</sequence>
<keyword evidence="2" id="KW-1185">Reference proteome</keyword>
<name>A0A0F6SFV3_9BACT</name>